<dbReference type="Proteomes" id="UP001059836">
    <property type="component" value="Chromosome"/>
</dbReference>
<organism evidence="14 15">
    <name type="scientific">Gordonia pseudamarae</name>
    <dbReference type="NCBI Taxonomy" id="2831662"/>
    <lineage>
        <taxon>Bacteria</taxon>
        <taxon>Bacillati</taxon>
        <taxon>Actinomycetota</taxon>
        <taxon>Actinomycetes</taxon>
        <taxon>Mycobacteriales</taxon>
        <taxon>Gordoniaceae</taxon>
        <taxon>Gordonia</taxon>
    </lineage>
</organism>
<dbReference type="InterPro" id="IPR036250">
    <property type="entry name" value="AcylCo_DH-like_C"/>
</dbReference>
<protein>
    <recommendedName>
        <fullName evidence="8">Acyl-[acyl-carrier-protein] dehydrogenase MbtN</fullName>
    </recommendedName>
    <alternativeName>
        <fullName evidence="9">Mycobactin synthase protein N</fullName>
    </alternativeName>
</protein>
<comment type="cofactor">
    <cofactor evidence="1 10">
        <name>FAD</name>
        <dbReference type="ChEBI" id="CHEBI:57692"/>
    </cofactor>
</comment>
<evidence type="ECO:0000313" key="14">
    <source>
        <dbReference type="EMBL" id="QHN34203.1"/>
    </source>
</evidence>
<evidence type="ECO:0000256" key="3">
    <source>
        <dbReference type="ARBA" id="ARBA00009347"/>
    </source>
</evidence>
<dbReference type="InterPro" id="IPR006091">
    <property type="entry name" value="Acyl-CoA_Oxase/DH_mid-dom"/>
</dbReference>
<keyword evidence="15" id="KW-1185">Reference proteome</keyword>
<sequence length="387" mass="42605">MSQGFYEADHEAFREVVRDFIARDVTPNLDVWEENRETGRAVWKSAGALGILGLRFPSEYDGGGATDYRFRCVVQEELACVGAASLASGFSINEDIVGSYLMELGTDAQKRAWLPGMASGDIVTSIAMSEPAAGSDLRGMKTTAVRDGDEWVINGAKTFITSGFSSDVVLTAARTGEQDGRPRLSLILVPTTTPGFTRGRKLRKLGLHAQDTAEIAFSDVRVPADNLVGDIGRGFHHLTAQLPLERLSIAWRALCAAEAALEWTIRYTSERKAFGTRVIDFQNTRFRLAELTTEVDITRTFLEQSIHALNEGRFDATLGAKAKWWTTELQNRVVDACLQMHGGYGYMDEYPISRAYADARVQTIVGGTTEIMKEIIGRELAARYPTS</sequence>
<dbReference type="Gene3D" id="1.10.540.10">
    <property type="entry name" value="Acyl-CoA dehydrogenase/oxidase, N-terminal domain"/>
    <property type="match status" value="1"/>
</dbReference>
<evidence type="ECO:0000256" key="10">
    <source>
        <dbReference type="RuleBase" id="RU362125"/>
    </source>
</evidence>
<dbReference type="SUPFAM" id="SSF47203">
    <property type="entry name" value="Acyl-CoA dehydrogenase C-terminal domain-like"/>
    <property type="match status" value="1"/>
</dbReference>
<dbReference type="Gene3D" id="1.20.140.10">
    <property type="entry name" value="Butyryl-CoA Dehydrogenase, subunit A, domain 3"/>
    <property type="match status" value="1"/>
</dbReference>
<dbReference type="InterPro" id="IPR009100">
    <property type="entry name" value="AcylCoA_DH/oxidase_NM_dom_sf"/>
</dbReference>
<feature type="domain" description="Acyl-CoA dehydrogenase/oxidase N-terminal" evidence="13">
    <location>
        <begin position="8"/>
        <end position="121"/>
    </location>
</feature>
<keyword evidence="6 10" id="KW-0560">Oxidoreductase</keyword>
<evidence type="ECO:0000313" key="15">
    <source>
        <dbReference type="Proteomes" id="UP001059836"/>
    </source>
</evidence>
<evidence type="ECO:0000256" key="7">
    <source>
        <dbReference type="ARBA" id="ARBA00037085"/>
    </source>
</evidence>
<evidence type="ECO:0000256" key="8">
    <source>
        <dbReference type="ARBA" id="ARBA00040394"/>
    </source>
</evidence>
<dbReference type="RefSeq" id="WP_213247043.1">
    <property type="nucleotide sequence ID" value="NZ_CP045806.1"/>
</dbReference>
<evidence type="ECO:0000256" key="9">
    <source>
        <dbReference type="ARBA" id="ARBA00042660"/>
    </source>
</evidence>
<keyword evidence="5 10" id="KW-0274">FAD</keyword>
<dbReference type="InterPro" id="IPR013786">
    <property type="entry name" value="AcylCoA_DH/ox_N"/>
</dbReference>
<feature type="domain" description="Acyl-CoA dehydrogenase/oxidase C-terminal" evidence="11">
    <location>
        <begin position="232"/>
        <end position="380"/>
    </location>
</feature>
<dbReference type="SUPFAM" id="SSF56645">
    <property type="entry name" value="Acyl-CoA dehydrogenase NM domain-like"/>
    <property type="match status" value="1"/>
</dbReference>
<dbReference type="EMBL" id="CP045809">
    <property type="protein sequence ID" value="QHN34203.1"/>
    <property type="molecule type" value="Genomic_DNA"/>
</dbReference>
<comment type="similarity">
    <text evidence="3 10">Belongs to the acyl-CoA dehydrogenase family.</text>
</comment>
<dbReference type="InterPro" id="IPR037069">
    <property type="entry name" value="AcylCoA_DH/ox_N_sf"/>
</dbReference>
<evidence type="ECO:0000256" key="5">
    <source>
        <dbReference type="ARBA" id="ARBA00022827"/>
    </source>
</evidence>
<dbReference type="InterPro" id="IPR009075">
    <property type="entry name" value="AcylCo_DH/oxidase_C"/>
</dbReference>
<accession>A0ABX6IEB1</accession>
<evidence type="ECO:0000256" key="4">
    <source>
        <dbReference type="ARBA" id="ARBA00022630"/>
    </source>
</evidence>
<dbReference type="Gene3D" id="2.40.110.10">
    <property type="entry name" value="Butyryl-CoA Dehydrogenase, subunit A, domain 2"/>
    <property type="match status" value="1"/>
</dbReference>
<dbReference type="PANTHER" id="PTHR48083:SF20">
    <property type="entry name" value="LONG-CHAIN SPECIFIC ACYL-COA DEHYDROGENASE, MITOCHONDRIAL"/>
    <property type="match status" value="1"/>
</dbReference>
<dbReference type="PROSITE" id="PS00073">
    <property type="entry name" value="ACYL_COA_DH_2"/>
    <property type="match status" value="1"/>
</dbReference>
<evidence type="ECO:0000259" key="11">
    <source>
        <dbReference type="Pfam" id="PF00441"/>
    </source>
</evidence>
<comment type="pathway">
    <text evidence="2">Siderophore biosynthesis; mycobactin biosynthesis.</text>
</comment>
<evidence type="ECO:0000256" key="1">
    <source>
        <dbReference type="ARBA" id="ARBA00001974"/>
    </source>
</evidence>
<keyword evidence="4 10" id="KW-0285">Flavoprotein</keyword>
<feature type="domain" description="Acyl-CoA oxidase/dehydrogenase middle" evidence="12">
    <location>
        <begin position="125"/>
        <end position="220"/>
    </location>
</feature>
<dbReference type="PANTHER" id="PTHR48083">
    <property type="entry name" value="MEDIUM-CHAIN SPECIFIC ACYL-COA DEHYDROGENASE, MITOCHONDRIAL-RELATED"/>
    <property type="match status" value="1"/>
</dbReference>
<dbReference type="Pfam" id="PF00441">
    <property type="entry name" value="Acyl-CoA_dh_1"/>
    <property type="match status" value="1"/>
</dbReference>
<dbReference type="InterPro" id="IPR006089">
    <property type="entry name" value="Acyl-CoA_DH_CS"/>
</dbReference>
<dbReference type="Pfam" id="PF02770">
    <property type="entry name" value="Acyl-CoA_dh_M"/>
    <property type="match status" value="1"/>
</dbReference>
<evidence type="ECO:0000259" key="13">
    <source>
        <dbReference type="Pfam" id="PF02771"/>
    </source>
</evidence>
<name>A0ABX6IEB1_9ACTN</name>
<gene>
    <name evidence="14" type="ORF">GII31_04105</name>
</gene>
<dbReference type="InterPro" id="IPR046373">
    <property type="entry name" value="Acyl-CoA_Oxase/DH_mid-dom_sf"/>
</dbReference>
<dbReference type="PROSITE" id="PS00072">
    <property type="entry name" value="ACYL_COA_DH_1"/>
    <property type="match status" value="1"/>
</dbReference>
<dbReference type="Pfam" id="PF02771">
    <property type="entry name" value="Acyl-CoA_dh_N"/>
    <property type="match status" value="1"/>
</dbReference>
<reference evidence="14" key="1">
    <citation type="journal article" date="2021" name="Nat. Microbiol.">
        <title>Cocultivation of an ultrasmall environmental parasitic bacterium with lytic ability against bacteria associated with wastewater foams.</title>
        <authorList>
            <person name="Batinovic S."/>
            <person name="Rose J.J.A."/>
            <person name="Ratcliffe J."/>
            <person name="Seviour R.J."/>
            <person name="Petrovski S."/>
        </authorList>
    </citation>
    <scope>NUCLEOTIDE SEQUENCE</scope>
    <source>
        <strain evidence="14">CON9</strain>
    </source>
</reference>
<dbReference type="InterPro" id="IPR050741">
    <property type="entry name" value="Acyl-CoA_dehydrogenase"/>
</dbReference>
<comment type="function">
    <text evidence="7">Catalyzes the dehydrogenation at the alpha-beta position of ACP-bound acyl chains. This results in the introduction of a double bond in the lipidic chain, which is further transferred to the epsilon-amino group of lysine residue in the mycobactin core by MbtK.</text>
</comment>
<evidence type="ECO:0000256" key="2">
    <source>
        <dbReference type="ARBA" id="ARBA00005102"/>
    </source>
</evidence>
<evidence type="ECO:0000259" key="12">
    <source>
        <dbReference type="Pfam" id="PF02770"/>
    </source>
</evidence>
<evidence type="ECO:0000256" key="6">
    <source>
        <dbReference type="ARBA" id="ARBA00023002"/>
    </source>
</evidence>
<proteinExistence type="inferred from homology"/>